<dbReference type="RefSeq" id="WP_344156386.1">
    <property type="nucleotide sequence ID" value="NZ_BAAAQR010000014.1"/>
</dbReference>
<sequence>MAILHRATVTPTKTELVACWLDRQSWGGVGEVEVIGSYRFDDPEGAVGVEALIVSRGSSLFHVPMTYRGAALDGAEAHLIGTMDHSVLGKRWIYEAINDPVAVACFARALSGQQKQATLDLYDGDDLIARREPTVRIHRRVDAASAVGSLRLVQALDEVFHGGETLVATWRDGEAVVAAR</sequence>
<evidence type="ECO:0000256" key="1">
    <source>
        <dbReference type="ARBA" id="ARBA00022679"/>
    </source>
</evidence>
<comment type="caution">
    <text evidence="6">The sequence shown here is derived from an EMBL/GenBank/DDBJ whole genome shotgun (WGS) entry which is preliminary data.</text>
</comment>
<feature type="domain" description="Maltokinase N-terminal cap" evidence="5">
    <location>
        <begin position="20"/>
        <end position="99"/>
    </location>
</feature>
<keyword evidence="7" id="KW-1185">Reference proteome</keyword>
<dbReference type="EMBL" id="BAAAQR010000014">
    <property type="protein sequence ID" value="GAA2153845.1"/>
    <property type="molecule type" value="Genomic_DNA"/>
</dbReference>
<evidence type="ECO:0000259" key="5">
    <source>
        <dbReference type="Pfam" id="PF18085"/>
    </source>
</evidence>
<keyword evidence="3" id="KW-0418">Kinase</keyword>
<keyword evidence="2" id="KW-0547">Nucleotide-binding</keyword>
<evidence type="ECO:0000256" key="2">
    <source>
        <dbReference type="ARBA" id="ARBA00022741"/>
    </source>
</evidence>
<dbReference type="Proteomes" id="UP001501771">
    <property type="component" value="Unassembled WGS sequence"/>
</dbReference>
<proteinExistence type="predicted"/>
<organism evidence="6 7">
    <name type="scientific">Nocardioides koreensis</name>
    <dbReference type="NCBI Taxonomy" id="433651"/>
    <lineage>
        <taxon>Bacteria</taxon>
        <taxon>Bacillati</taxon>
        <taxon>Actinomycetota</taxon>
        <taxon>Actinomycetes</taxon>
        <taxon>Propionibacteriales</taxon>
        <taxon>Nocardioidaceae</taxon>
        <taxon>Nocardioides</taxon>
    </lineage>
</organism>
<reference evidence="7" key="1">
    <citation type="journal article" date="2019" name="Int. J. Syst. Evol. Microbiol.">
        <title>The Global Catalogue of Microorganisms (GCM) 10K type strain sequencing project: providing services to taxonomists for standard genome sequencing and annotation.</title>
        <authorList>
            <consortium name="The Broad Institute Genomics Platform"/>
            <consortium name="The Broad Institute Genome Sequencing Center for Infectious Disease"/>
            <person name="Wu L."/>
            <person name="Ma J."/>
        </authorList>
    </citation>
    <scope>NUCLEOTIDE SEQUENCE [LARGE SCALE GENOMIC DNA]</scope>
    <source>
        <strain evidence="7">JCM 16022</strain>
    </source>
</reference>
<evidence type="ECO:0000313" key="6">
    <source>
        <dbReference type="EMBL" id="GAA2153845.1"/>
    </source>
</evidence>
<evidence type="ECO:0000256" key="3">
    <source>
        <dbReference type="ARBA" id="ARBA00022777"/>
    </source>
</evidence>
<keyword evidence="4" id="KW-0067">ATP-binding</keyword>
<evidence type="ECO:0000256" key="4">
    <source>
        <dbReference type="ARBA" id="ARBA00022840"/>
    </source>
</evidence>
<name>A0ABP5LX88_9ACTN</name>
<dbReference type="Pfam" id="PF18085">
    <property type="entry name" value="Mak_N_cap"/>
    <property type="match status" value="1"/>
</dbReference>
<gene>
    <name evidence="6" type="ORF">GCM10009844_38900</name>
</gene>
<accession>A0ABP5LX88</accession>
<dbReference type="InterPro" id="IPR040999">
    <property type="entry name" value="Mak_N_cap"/>
</dbReference>
<evidence type="ECO:0000313" key="7">
    <source>
        <dbReference type="Proteomes" id="UP001501771"/>
    </source>
</evidence>
<keyword evidence="1" id="KW-0808">Transferase</keyword>
<protein>
    <recommendedName>
        <fullName evidence="5">Maltokinase N-terminal cap domain-containing protein</fullName>
    </recommendedName>
</protein>
<dbReference type="NCBIfam" id="NF047744">
    <property type="entry name" value="CG0192_rel"/>
    <property type="match status" value="1"/>
</dbReference>